<proteinExistence type="predicted"/>
<dbReference type="Proteomes" id="UP000239663">
    <property type="component" value="Unassembled WGS sequence"/>
</dbReference>
<dbReference type="AlphaFoldDB" id="A0A2S7MWK5"/>
<feature type="transmembrane region" description="Helical" evidence="1">
    <location>
        <begin position="92"/>
        <end position="113"/>
    </location>
</feature>
<evidence type="ECO:0000256" key="1">
    <source>
        <dbReference type="SAM" id="Phobius"/>
    </source>
</evidence>
<dbReference type="EMBL" id="PKOZ01000014">
    <property type="protein sequence ID" value="PQD94118.1"/>
    <property type="molecule type" value="Genomic_DNA"/>
</dbReference>
<feature type="transmembrane region" description="Helical" evidence="1">
    <location>
        <begin position="119"/>
        <end position="140"/>
    </location>
</feature>
<accession>A0A2S7MWK5</accession>
<name>A0A2S7MWK5_9BACI</name>
<feature type="transmembrane region" description="Helical" evidence="1">
    <location>
        <begin position="20"/>
        <end position="42"/>
    </location>
</feature>
<keyword evidence="1" id="KW-0812">Transmembrane</keyword>
<gene>
    <name evidence="2" type="ORF">CYL18_16215</name>
</gene>
<feature type="transmembrane region" description="Helical" evidence="1">
    <location>
        <begin position="48"/>
        <end position="71"/>
    </location>
</feature>
<dbReference type="RefSeq" id="WP_104850556.1">
    <property type="nucleotide sequence ID" value="NZ_PKOZ01000014.1"/>
</dbReference>
<comment type="caution">
    <text evidence="2">The sequence shown here is derived from an EMBL/GenBank/DDBJ whole genome shotgun (WGS) entry which is preliminary data.</text>
</comment>
<evidence type="ECO:0000313" key="2">
    <source>
        <dbReference type="EMBL" id="PQD94118.1"/>
    </source>
</evidence>
<keyword evidence="1" id="KW-0472">Membrane</keyword>
<keyword evidence="3" id="KW-1185">Reference proteome</keyword>
<sequence length="239" mass="27645">MDKPIREAFSLFSSRFEHILLLGVTIVLPLLLLHSFLSNYIMAVTPTFFGTTIIADVYISFLTILLLLYAQAPFIRYMFNEYQGNEGSLRNAYYYFFVNGFEFFMFAVVASLIATLGLVLFFIPGLIIITLLYPIPFIATMENKSVWKSVKSGLRLGRKHFFKLFILVFLFAFIELFISSGITLLIYSLTTSFAAQLLAHMFLNLLFFPIITLIISGYIIKWREEIYTIEKRETEEGWT</sequence>
<organism evidence="2 3">
    <name type="scientific">Pradoshia eiseniae</name>
    <dbReference type="NCBI Taxonomy" id="2064768"/>
    <lineage>
        <taxon>Bacteria</taxon>
        <taxon>Bacillati</taxon>
        <taxon>Bacillota</taxon>
        <taxon>Bacilli</taxon>
        <taxon>Bacillales</taxon>
        <taxon>Bacillaceae</taxon>
        <taxon>Pradoshia</taxon>
    </lineage>
</organism>
<protein>
    <recommendedName>
        <fullName evidence="4">Glycerophosphoryl diester phosphodiesterase membrane domain-containing protein</fullName>
    </recommendedName>
</protein>
<evidence type="ECO:0000313" key="3">
    <source>
        <dbReference type="Proteomes" id="UP000239663"/>
    </source>
</evidence>
<dbReference type="OrthoDB" id="2452082at2"/>
<keyword evidence="1" id="KW-1133">Transmembrane helix</keyword>
<reference evidence="2 3" key="1">
    <citation type="submission" date="2017-12" db="EMBL/GenBank/DDBJ databases">
        <title>Taxonomic description and draft genome of Pradoshia cofamensis Gen. nov., sp. nov., a thermotolerant bacillale isolated from anterior gut of earthworm Eisenia fetida.</title>
        <authorList>
            <person name="Saha T."/>
            <person name="Chakraborty R."/>
        </authorList>
    </citation>
    <scope>NUCLEOTIDE SEQUENCE [LARGE SCALE GENOMIC DNA]</scope>
    <source>
        <strain evidence="2 3">EAG3</strain>
    </source>
</reference>
<evidence type="ECO:0008006" key="4">
    <source>
        <dbReference type="Google" id="ProtNLM"/>
    </source>
</evidence>
<feature type="transmembrane region" description="Helical" evidence="1">
    <location>
        <begin position="193"/>
        <end position="220"/>
    </location>
</feature>
<feature type="transmembrane region" description="Helical" evidence="1">
    <location>
        <begin position="161"/>
        <end position="187"/>
    </location>
</feature>